<comment type="cofactor">
    <cofactor evidence="2">
        <name>Fe cation</name>
        <dbReference type="ChEBI" id="CHEBI:24875"/>
    </cofactor>
    <text evidence="2">Binds 1 Fe cation per subunit.</text>
</comment>
<dbReference type="AlphaFoldDB" id="A0A4V2XX61"/>
<dbReference type="CDD" id="cd02247">
    <property type="entry name" value="cupin_pirin_C"/>
    <property type="match status" value="1"/>
</dbReference>
<dbReference type="InterPro" id="IPR008778">
    <property type="entry name" value="Pirin_C_dom"/>
</dbReference>
<sequence length="326" mass="35261">MSNLDAKPAETRCHAATHTGPASITLEPREVPLGGIRAMQVSRTLPHRQLPTVGAWCFLDQFGPQRTDMVVLPHPHTGLQTVTWPILGEIHHRDSVGSDVVVKPGQLNLMTSGPGIAHSEISLGESPLLHGLQLWVALPDSAARHTRPAFEQHTDLPIYDGDGVRATVVVGVLAGTASPATTHTPLLGAQLDLHETASRADTVVPLDPEFEHAVLILTGRATVAGTPLEPGPLLYLGTGRSELTLRAHDHDTTLFLLGGEPFPDDLVMWWNFVGRSHEDIVAAREEWERPGQERFGTVAGHGTDRIPAPPLPPLRLTPRRRRPPTG</sequence>
<keyword evidence="8" id="KW-1185">Reference proteome</keyword>
<dbReference type="InterPro" id="IPR014710">
    <property type="entry name" value="RmlC-like_jellyroll"/>
</dbReference>
<feature type="binding site" evidence="2">
    <location>
        <position position="120"/>
    </location>
    <ligand>
        <name>Fe cation</name>
        <dbReference type="ChEBI" id="CHEBI:24875"/>
    </ligand>
</feature>
<evidence type="ECO:0000256" key="4">
    <source>
        <dbReference type="SAM" id="MobiDB-lite"/>
    </source>
</evidence>
<feature type="region of interest" description="Disordered" evidence="4">
    <location>
        <begin position="291"/>
        <end position="326"/>
    </location>
</feature>
<protein>
    <submittedName>
        <fullName evidence="7">Pirin family protein</fullName>
    </submittedName>
</protein>
<gene>
    <name evidence="7" type="ORF">E1212_10260</name>
</gene>
<organism evidence="7 8">
    <name type="scientific">Jiangella ureilytica</name>
    <dbReference type="NCBI Taxonomy" id="2530374"/>
    <lineage>
        <taxon>Bacteria</taxon>
        <taxon>Bacillati</taxon>
        <taxon>Actinomycetota</taxon>
        <taxon>Actinomycetes</taxon>
        <taxon>Jiangellales</taxon>
        <taxon>Jiangellaceae</taxon>
        <taxon>Jiangella</taxon>
    </lineage>
</organism>
<keyword evidence="2" id="KW-0408">Iron</keyword>
<dbReference type="PANTHER" id="PTHR13903">
    <property type="entry name" value="PIRIN-RELATED"/>
    <property type="match status" value="1"/>
</dbReference>
<dbReference type="SUPFAM" id="SSF51182">
    <property type="entry name" value="RmlC-like cupins"/>
    <property type="match status" value="1"/>
</dbReference>
<comment type="caution">
    <text evidence="7">The sequence shown here is derived from an EMBL/GenBank/DDBJ whole genome shotgun (WGS) entry which is preliminary data.</text>
</comment>
<dbReference type="Gene3D" id="2.60.120.10">
    <property type="entry name" value="Jelly Rolls"/>
    <property type="match status" value="2"/>
</dbReference>
<reference evidence="7 8" key="1">
    <citation type="submission" date="2019-02" db="EMBL/GenBank/DDBJ databases">
        <title>Draft genome sequences of novel Actinobacteria.</title>
        <authorList>
            <person name="Sahin N."/>
            <person name="Ay H."/>
            <person name="Saygin H."/>
        </authorList>
    </citation>
    <scope>NUCLEOTIDE SEQUENCE [LARGE SCALE GENOMIC DNA]</scope>
    <source>
        <strain evidence="7 8">KC603</strain>
    </source>
</reference>
<evidence type="ECO:0000259" key="6">
    <source>
        <dbReference type="Pfam" id="PF05726"/>
    </source>
</evidence>
<dbReference type="InterPro" id="IPR003829">
    <property type="entry name" value="Pirin_N_dom"/>
</dbReference>
<proteinExistence type="inferred from homology"/>
<dbReference type="EMBL" id="SMKL01000018">
    <property type="protein sequence ID" value="TDC51985.1"/>
    <property type="molecule type" value="Genomic_DNA"/>
</dbReference>
<dbReference type="GO" id="GO:0046872">
    <property type="term" value="F:metal ion binding"/>
    <property type="evidence" value="ECO:0007669"/>
    <property type="project" value="UniProtKB-KW"/>
</dbReference>
<name>A0A4V2XX61_9ACTN</name>
<feature type="binding site" evidence="2">
    <location>
        <position position="76"/>
    </location>
    <ligand>
        <name>Fe cation</name>
        <dbReference type="ChEBI" id="CHEBI:24875"/>
    </ligand>
</feature>
<feature type="domain" description="Pirin N-terminal" evidence="5">
    <location>
        <begin position="40"/>
        <end position="136"/>
    </location>
</feature>
<dbReference type="PIRSF" id="PIRSF006232">
    <property type="entry name" value="Pirin"/>
    <property type="match status" value="1"/>
</dbReference>
<comment type="similarity">
    <text evidence="1 3">Belongs to the pirin family.</text>
</comment>
<evidence type="ECO:0000256" key="1">
    <source>
        <dbReference type="ARBA" id="ARBA00008416"/>
    </source>
</evidence>
<feature type="compositionally biased region" description="Basic residues" evidence="4">
    <location>
        <begin position="317"/>
        <end position="326"/>
    </location>
</feature>
<accession>A0A4V2XX61</accession>
<dbReference type="InterPro" id="IPR012093">
    <property type="entry name" value="Pirin"/>
</dbReference>
<evidence type="ECO:0000256" key="3">
    <source>
        <dbReference type="RuleBase" id="RU003457"/>
    </source>
</evidence>
<dbReference type="InterPro" id="IPR011051">
    <property type="entry name" value="RmlC_Cupin_sf"/>
</dbReference>
<dbReference type="Proteomes" id="UP000295621">
    <property type="component" value="Unassembled WGS sequence"/>
</dbReference>
<dbReference type="Pfam" id="PF05726">
    <property type="entry name" value="Pirin_C"/>
    <property type="match status" value="1"/>
</dbReference>
<feature type="binding site" evidence="2">
    <location>
        <position position="118"/>
    </location>
    <ligand>
        <name>Fe cation</name>
        <dbReference type="ChEBI" id="CHEBI:24875"/>
    </ligand>
</feature>
<dbReference type="OrthoDB" id="9780903at2"/>
<feature type="domain" description="Pirin C-terminal" evidence="6">
    <location>
        <begin position="200"/>
        <end position="289"/>
    </location>
</feature>
<dbReference type="RefSeq" id="WP_131981967.1">
    <property type="nucleotide sequence ID" value="NZ_SMKL01000018.1"/>
</dbReference>
<evidence type="ECO:0000313" key="7">
    <source>
        <dbReference type="EMBL" id="TDC51985.1"/>
    </source>
</evidence>
<evidence type="ECO:0000256" key="2">
    <source>
        <dbReference type="PIRSR" id="PIRSR006232-1"/>
    </source>
</evidence>
<evidence type="ECO:0000259" key="5">
    <source>
        <dbReference type="Pfam" id="PF02678"/>
    </source>
</evidence>
<keyword evidence="2" id="KW-0479">Metal-binding</keyword>
<feature type="binding site" evidence="2">
    <location>
        <position position="74"/>
    </location>
    <ligand>
        <name>Fe cation</name>
        <dbReference type="ChEBI" id="CHEBI:24875"/>
    </ligand>
</feature>
<dbReference type="PANTHER" id="PTHR13903:SF8">
    <property type="entry name" value="PIRIN"/>
    <property type="match status" value="1"/>
</dbReference>
<evidence type="ECO:0000313" key="8">
    <source>
        <dbReference type="Proteomes" id="UP000295621"/>
    </source>
</evidence>
<dbReference type="Pfam" id="PF02678">
    <property type="entry name" value="Pirin"/>
    <property type="match status" value="1"/>
</dbReference>